<reference evidence="2" key="1">
    <citation type="journal article" date="2019" name="Int. J. Syst. Evol. Microbiol.">
        <title>The Global Catalogue of Microorganisms (GCM) 10K type strain sequencing project: providing services to taxonomists for standard genome sequencing and annotation.</title>
        <authorList>
            <consortium name="The Broad Institute Genomics Platform"/>
            <consortium name="The Broad Institute Genome Sequencing Center for Infectious Disease"/>
            <person name="Wu L."/>
            <person name="Ma J."/>
        </authorList>
    </citation>
    <scope>NUCLEOTIDE SEQUENCE [LARGE SCALE GENOMIC DNA]</scope>
    <source>
        <strain evidence="2">JCM 31202</strain>
    </source>
</reference>
<accession>A0ABW3ENQ3</accession>
<dbReference type="Proteomes" id="UP001596972">
    <property type="component" value="Unassembled WGS sequence"/>
</dbReference>
<organism evidence="1 2">
    <name type="scientific">Actinomadura sediminis</name>
    <dbReference type="NCBI Taxonomy" id="1038904"/>
    <lineage>
        <taxon>Bacteria</taxon>
        <taxon>Bacillati</taxon>
        <taxon>Actinomycetota</taxon>
        <taxon>Actinomycetes</taxon>
        <taxon>Streptosporangiales</taxon>
        <taxon>Thermomonosporaceae</taxon>
        <taxon>Actinomadura</taxon>
    </lineage>
</organism>
<dbReference type="RefSeq" id="WP_378299329.1">
    <property type="nucleotide sequence ID" value="NZ_JBHTJA010000028.1"/>
</dbReference>
<gene>
    <name evidence="1" type="ORF">ACFQ11_16440</name>
</gene>
<sequence>MTSPEPALRPGTQLASTVCTTKVVVVRAPAQCAPVIACGGSPMAAASGAPAKPAPSGDAADATLVGKRYVDDAGTVELLCVSSGAGELTCDGAPMTIKAAKPLPASD</sequence>
<evidence type="ECO:0000313" key="1">
    <source>
        <dbReference type="EMBL" id="MFD0901991.1"/>
    </source>
</evidence>
<evidence type="ECO:0008006" key="3">
    <source>
        <dbReference type="Google" id="ProtNLM"/>
    </source>
</evidence>
<protein>
    <recommendedName>
        <fullName evidence="3">DUF4280 domain-containing protein</fullName>
    </recommendedName>
</protein>
<evidence type="ECO:0000313" key="2">
    <source>
        <dbReference type="Proteomes" id="UP001596972"/>
    </source>
</evidence>
<keyword evidence="2" id="KW-1185">Reference proteome</keyword>
<name>A0ABW3ENQ3_9ACTN</name>
<dbReference type="EMBL" id="JBHTJA010000028">
    <property type="protein sequence ID" value="MFD0901991.1"/>
    <property type="molecule type" value="Genomic_DNA"/>
</dbReference>
<comment type="caution">
    <text evidence="1">The sequence shown here is derived from an EMBL/GenBank/DDBJ whole genome shotgun (WGS) entry which is preliminary data.</text>
</comment>
<proteinExistence type="predicted"/>